<dbReference type="EMBL" id="BMHF01000003">
    <property type="protein sequence ID" value="GGA28965.1"/>
    <property type="molecule type" value="Genomic_DNA"/>
</dbReference>
<dbReference type="Proteomes" id="UP000609323">
    <property type="component" value="Unassembled WGS sequence"/>
</dbReference>
<gene>
    <name evidence="1" type="ORF">GCM10010917_12360</name>
</gene>
<evidence type="ECO:0000313" key="2">
    <source>
        <dbReference type="Proteomes" id="UP000609323"/>
    </source>
</evidence>
<sequence length="63" mass="7238">MDNVKWDEIIDPLMDESMEEKLKASVDAIAAKDVEAFHRTLGPGIGTEHDLSIKQCRKFHDRR</sequence>
<dbReference type="RefSeq" id="WP_174704649.1">
    <property type="nucleotide sequence ID" value="NZ_CP022584.1"/>
</dbReference>
<accession>A0ABQ1FS61</accession>
<evidence type="ECO:0000313" key="1">
    <source>
        <dbReference type="EMBL" id="GGA28965.1"/>
    </source>
</evidence>
<comment type="caution">
    <text evidence="1">The sequence shown here is derived from an EMBL/GenBank/DDBJ whole genome shotgun (WGS) entry which is preliminary data.</text>
</comment>
<proteinExistence type="predicted"/>
<keyword evidence="2" id="KW-1185">Reference proteome</keyword>
<protein>
    <submittedName>
        <fullName evidence="1">Uncharacterized protein</fullName>
    </submittedName>
</protein>
<reference evidence="2" key="1">
    <citation type="journal article" date="2019" name="Int. J. Syst. Evol. Microbiol.">
        <title>The Global Catalogue of Microorganisms (GCM) 10K type strain sequencing project: providing services to taxonomists for standard genome sequencing and annotation.</title>
        <authorList>
            <consortium name="The Broad Institute Genomics Platform"/>
            <consortium name="The Broad Institute Genome Sequencing Center for Infectious Disease"/>
            <person name="Wu L."/>
            <person name="Ma J."/>
        </authorList>
    </citation>
    <scope>NUCLEOTIDE SEQUENCE [LARGE SCALE GENOMIC DNA]</scope>
    <source>
        <strain evidence="2">CGMCC 1.15044</strain>
    </source>
</reference>
<organism evidence="1 2">
    <name type="scientific">Paenibacillus physcomitrellae</name>
    <dbReference type="NCBI Taxonomy" id="1619311"/>
    <lineage>
        <taxon>Bacteria</taxon>
        <taxon>Bacillati</taxon>
        <taxon>Bacillota</taxon>
        <taxon>Bacilli</taxon>
        <taxon>Bacillales</taxon>
        <taxon>Paenibacillaceae</taxon>
        <taxon>Paenibacillus</taxon>
    </lineage>
</organism>
<name>A0ABQ1FS61_9BACL</name>